<accession>A0AAJ5ZH59</accession>
<dbReference type="Proteomes" id="UP001218423">
    <property type="component" value="Plasmid pAC1520"/>
</dbReference>
<keyword evidence="1" id="KW-0614">Plasmid</keyword>
<organism evidence="1 2">
    <name type="scientific">Aeromonas caviae</name>
    <name type="common">Aeromonas punctata</name>
    <dbReference type="NCBI Taxonomy" id="648"/>
    <lineage>
        <taxon>Bacteria</taxon>
        <taxon>Pseudomonadati</taxon>
        <taxon>Pseudomonadota</taxon>
        <taxon>Gammaproteobacteria</taxon>
        <taxon>Aeromonadales</taxon>
        <taxon>Aeromonadaceae</taxon>
        <taxon>Aeromonas</taxon>
    </lineage>
</organism>
<reference evidence="1" key="1">
    <citation type="submission" date="2023-03" db="EMBL/GenBank/DDBJ databases">
        <title>Aeromonas caviae strain AC1520.</title>
        <authorList>
            <person name="Xie T."/>
            <person name="Zhang Q."/>
            <person name="Deng J."/>
            <person name="Li X."/>
        </authorList>
    </citation>
    <scope>NUCLEOTIDE SEQUENCE</scope>
    <source>
        <strain evidence="1">AC1520</strain>
        <plasmid evidence="1">pAC1520</plasmid>
    </source>
</reference>
<proteinExistence type="predicted"/>
<name>A0AAJ5ZH59_AERCA</name>
<protein>
    <submittedName>
        <fullName evidence="1">Uncharacterized protein</fullName>
    </submittedName>
</protein>
<evidence type="ECO:0000313" key="1">
    <source>
        <dbReference type="EMBL" id="WFG00309.1"/>
    </source>
</evidence>
<dbReference type="AlphaFoldDB" id="A0AAJ5ZH59"/>
<sequence length="75" mass="8626">MAGTIYLSDREMVAIRFLRGQVANEIESATDAEFIREAENWFAEVDNIEQKFRTATMMRRARVIAVQTIKNQEGS</sequence>
<geneLocation type="plasmid" evidence="1 2">
    <name>pAC1520</name>
</geneLocation>
<dbReference type="RefSeq" id="WP_128342774.1">
    <property type="nucleotide sequence ID" value="NZ_CAWOMG010000077.1"/>
</dbReference>
<dbReference type="EMBL" id="CP120943">
    <property type="protein sequence ID" value="WFG00309.1"/>
    <property type="molecule type" value="Genomic_DNA"/>
</dbReference>
<gene>
    <name evidence="1" type="ORF">P5S46_21340</name>
</gene>
<evidence type="ECO:0000313" key="2">
    <source>
        <dbReference type="Proteomes" id="UP001218423"/>
    </source>
</evidence>